<dbReference type="PROSITE" id="PS00411">
    <property type="entry name" value="KINESIN_MOTOR_1"/>
    <property type="match status" value="1"/>
</dbReference>
<dbReference type="InterPro" id="IPR001752">
    <property type="entry name" value="Kinesin_motor_dom"/>
</dbReference>
<evidence type="ECO:0000259" key="17">
    <source>
        <dbReference type="PROSITE" id="PS50067"/>
    </source>
</evidence>
<evidence type="ECO:0000256" key="6">
    <source>
        <dbReference type="ARBA" id="ARBA00022701"/>
    </source>
</evidence>
<dbReference type="InterPro" id="IPR036961">
    <property type="entry name" value="Kinesin_motor_dom_sf"/>
</dbReference>
<feature type="region of interest" description="Disordered" evidence="15">
    <location>
        <begin position="859"/>
        <end position="882"/>
    </location>
</feature>
<dbReference type="GO" id="GO:0072686">
    <property type="term" value="C:mitotic spindle"/>
    <property type="evidence" value="ECO:0007669"/>
    <property type="project" value="TreeGrafter"/>
</dbReference>
<feature type="transmembrane region" description="Helical" evidence="16">
    <location>
        <begin position="1264"/>
        <end position="1281"/>
    </location>
</feature>
<keyword evidence="10 16" id="KW-0472">Membrane</keyword>
<dbReference type="SMART" id="SM00129">
    <property type="entry name" value="KISc"/>
    <property type="match status" value="1"/>
</dbReference>
<dbReference type="Pfam" id="PF13931">
    <property type="entry name" value="Microtub_bind"/>
    <property type="match status" value="1"/>
</dbReference>
<feature type="domain" description="Kinesin motor" evidence="17">
    <location>
        <begin position="1"/>
        <end position="247"/>
    </location>
</feature>
<keyword evidence="11 13" id="KW-0505">Motor protein</keyword>
<feature type="transmembrane region" description="Helical" evidence="16">
    <location>
        <begin position="969"/>
        <end position="990"/>
    </location>
</feature>
<dbReference type="GO" id="GO:0016020">
    <property type="term" value="C:membrane"/>
    <property type="evidence" value="ECO:0007669"/>
    <property type="project" value="UniProtKB-SubCell"/>
</dbReference>
<evidence type="ECO:0000256" key="5">
    <source>
        <dbReference type="ARBA" id="ARBA00022692"/>
    </source>
</evidence>
<evidence type="ECO:0000313" key="20">
    <source>
        <dbReference type="Proteomes" id="UP000290572"/>
    </source>
</evidence>
<dbReference type="PANTHER" id="PTHR47970:SF12">
    <property type="entry name" value="KINESIN FAMILY MEMBER 11"/>
    <property type="match status" value="1"/>
</dbReference>
<dbReference type="GO" id="GO:0048731">
    <property type="term" value="P:system development"/>
    <property type="evidence" value="ECO:0007669"/>
    <property type="project" value="UniProtKB-ARBA"/>
</dbReference>
<dbReference type="PROSITE" id="PS50850">
    <property type="entry name" value="MFS"/>
    <property type="match status" value="1"/>
</dbReference>
<feature type="coiled-coil region" evidence="14">
    <location>
        <begin position="244"/>
        <end position="354"/>
    </location>
</feature>
<evidence type="ECO:0000256" key="9">
    <source>
        <dbReference type="ARBA" id="ARBA00022989"/>
    </source>
</evidence>
<evidence type="ECO:0000259" key="18">
    <source>
        <dbReference type="PROSITE" id="PS50850"/>
    </source>
</evidence>
<dbReference type="InterPro" id="IPR005828">
    <property type="entry name" value="MFS_sugar_transport-like"/>
</dbReference>
<feature type="transmembrane region" description="Helical" evidence="16">
    <location>
        <begin position="1030"/>
        <end position="1048"/>
    </location>
</feature>
<gene>
    <name evidence="19" type="ORF">ROHU_011428</name>
</gene>
<keyword evidence="6" id="KW-0493">Microtubule</keyword>
<keyword evidence="7 13" id="KW-0547">Nucleotide-binding</keyword>
<name>A0A498LKH1_LABRO</name>
<feature type="compositionally biased region" description="Acidic residues" evidence="15">
    <location>
        <begin position="859"/>
        <end position="873"/>
    </location>
</feature>
<keyword evidence="12" id="KW-0206">Cytoskeleton</keyword>
<feature type="transmembrane region" description="Helical" evidence="16">
    <location>
        <begin position="914"/>
        <end position="932"/>
    </location>
</feature>
<dbReference type="Gene3D" id="1.20.1250.20">
    <property type="entry name" value="MFS general substrate transporter like domains"/>
    <property type="match status" value="1"/>
</dbReference>
<dbReference type="SUPFAM" id="SSF52540">
    <property type="entry name" value="P-loop containing nucleoside triphosphate hydrolases"/>
    <property type="match status" value="1"/>
</dbReference>
<comment type="subcellular location">
    <subcellularLocation>
        <location evidence="2">Cytoplasm</location>
        <location evidence="2">Cytoskeleton</location>
    </subcellularLocation>
    <subcellularLocation>
        <location evidence="1">Membrane</location>
        <topology evidence="1">Multi-pass membrane protein</topology>
    </subcellularLocation>
</comment>
<keyword evidence="8 13" id="KW-0067">ATP-binding</keyword>
<dbReference type="GO" id="GO:0008574">
    <property type="term" value="F:plus-end-directed microtubule motor activity"/>
    <property type="evidence" value="ECO:0007669"/>
    <property type="project" value="TreeGrafter"/>
</dbReference>
<evidence type="ECO:0000256" key="15">
    <source>
        <dbReference type="SAM" id="MobiDB-lite"/>
    </source>
</evidence>
<dbReference type="InterPro" id="IPR020846">
    <property type="entry name" value="MFS_dom"/>
</dbReference>
<reference evidence="19 20" key="1">
    <citation type="submission" date="2018-03" db="EMBL/GenBank/DDBJ databases">
        <title>Draft genome sequence of Rohu Carp (Labeo rohita).</title>
        <authorList>
            <person name="Das P."/>
            <person name="Kushwaha B."/>
            <person name="Joshi C.G."/>
            <person name="Kumar D."/>
            <person name="Nagpure N.S."/>
            <person name="Sahoo L."/>
            <person name="Das S.P."/>
            <person name="Bit A."/>
            <person name="Patnaik S."/>
            <person name="Meher P.K."/>
            <person name="Jayasankar P."/>
            <person name="Koringa P.G."/>
            <person name="Patel N.V."/>
            <person name="Hinsu A.T."/>
            <person name="Kumar R."/>
            <person name="Pandey M."/>
            <person name="Agarwal S."/>
            <person name="Srivastava S."/>
            <person name="Singh M."/>
            <person name="Iquebal M.A."/>
            <person name="Jaiswal S."/>
            <person name="Angadi U.B."/>
            <person name="Kumar N."/>
            <person name="Raza M."/>
            <person name="Shah T.M."/>
            <person name="Rai A."/>
            <person name="Jena J.K."/>
        </authorList>
    </citation>
    <scope>NUCLEOTIDE SEQUENCE [LARGE SCALE GENOMIC DNA]</scope>
    <source>
        <strain evidence="19">DASCIFA01</strain>
        <tissue evidence="19">Testis</tissue>
    </source>
</reference>
<dbReference type="PROSITE" id="PS50067">
    <property type="entry name" value="KINESIN_MOTOR_2"/>
    <property type="match status" value="1"/>
</dbReference>
<dbReference type="InterPro" id="IPR025901">
    <property type="entry name" value="Kinesin-assoc_MT-bd_dom"/>
</dbReference>
<feature type="transmembrane region" description="Helical" evidence="16">
    <location>
        <begin position="1002"/>
        <end position="1024"/>
    </location>
</feature>
<evidence type="ECO:0000256" key="16">
    <source>
        <dbReference type="SAM" id="Phobius"/>
    </source>
</evidence>
<feature type="transmembrane region" description="Helical" evidence="16">
    <location>
        <begin position="1233"/>
        <end position="1252"/>
    </location>
</feature>
<dbReference type="GO" id="GO:0005634">
    <property type="term" value="C:nucleus"/>
    <property type="evidence" value="ECO:0007669"/>
    <property type="project" value="TreeGrafter"/>
</dbReference>
<evidence type="ECO:0000256" key="1">
    <source>
        <dbReference type="ARBA" id="ARBA00004141"/>
    </source>
</evidence>
<feature type="binding site" evidence="13">
    <location>
        <begin position="27"/>
        <end position="34"/>
    </location>
    <ligand>
        <name>ATP</name>
        <dbReference type="ChEBI" id="CHEBI:30616"/>
    </ligand>
</feature>
<evidence type="ECO:0000313" key="19">
    <source>
        <dbReference type="EMBL" id="RXN08889.1"/>
    </source>
</evidence>
<dbReference type="SUPFAM" id="SSF103473">
    <property type="entry name" value="MFS general substrate transporter"/>
    <property type="match status" value="1"/>
</dbReference>
<dbReference type="PRINTS" id="PR00380">
    <property type="entry name" value="KINESINHEAVY"/>
</dbReference>
<dbReference type="EMBL" id="QBIY01013297">
    <property type="protein sequence ID" value="RXN08889.1"/>
    <property type="molecule type" value="Genomic_DNA"/>
</dbReference>
<evidence type="ECO:0000256" key="11">
    <source>
        <dbReference type="ARBA" id="ARBA00023175"/>
    </source>
</evidence>
<dbReference type="GO" id="GO:0008017">
    <property type="term" value="F:microtubule binding"/>
    <property type="evidence" value="ECO:0007669"/>
    <property type="project" value="InterPro"/>
</dbReference>
<evidence type="ECO:0000256" key="14">
    <source>
        <dbReference type="SAM" id="Coils"/>
    </source>
</evidence>
<dbReference type="InterPro" id="IPR036259">
    <property type="entry name" value="MFS_trans_sf"/>
</dbReference>
<dbReference type="PANTHER" id="PTHR47970">
    <property type="entry name" value="KINESIN-LIKE PROTEIN KIF11"/>
    <property type="match status" value="1"/>
</dbReference>
<keyword evidence="5 16" id="KW-0812">Transmembrane</keyword>
<evidence type="ECO:0000256" key="4">
    <source>
        <dbReference type="ARBA" id="ARBA00022553"/>
    </source>
</evidence>
<keyword evidence="20" id="KW-1185">Reference proteome</keyword>
<keyword evidence="9 16" id="KW-1133">Transmembrane helix</keyword>
<dbReference type="Gene3D" id="3.40.850.10">
    <property type="entry name" value="Kinesin motor domain"/>
    <property type="match status" value="2"/>
</dbReference>
<dbReference type="Pfam" id="PF00225">
    <property type="entry name" value="Kinesin"/>
    <property type="match status" value="2"/>
</dbReference>
<evidence type="ECO:0000256" key="3">
    <source>
        <dbReference type="ARBA" id="ARBA00022490"/>
    </source>
</evidence>
<dbReference type="GO" id="GO:0022857">
    <property type="term" value="F:transmembrane transporter activity"/>
    <property type="evidence" value="ECO:0007669"/>
    <property type="project" value="InterPro"/>
</dbReference>
<feature type="transmembrane region" description="Helical" evidence="16">
    <location>
        <begin position="1142"/>
        <end position="1163"/>
    </location>
</feature>
<dbReference type="GO" id="GO:0005524">
    <property type="term" value="F:ATP binding"/>
    <property type="evidence" value="ECO:0007669"/>
    <property type="project" value="UniProtKB-UniRule"/>
</dbReference>
<feature type="transmembrane region" description="Helical" evidence="16">
    <location>
        <begin position="1111"/>
        <end position="1130"/>
    </location>
</feature>
<comment type="caution">
    <text evidence="19">The sequence shown here is derived from an EMBL/GenBank/DDBJ whole genome shotgun (WGS) entry which is preliminary data.</text>
</comment>
<dbReference type="GO" id="GO:0007018">
    <property type="term" value="P:microtubule-based movement"/>
    <property type="evidence" value="ECO:0007669"/>
    <property type="project" value="InterPro"/>
</dbReference>
<accession>A0A498LKH1</accession>
<comment type="similarity">
    <text evidence="13">Belongs to the TRAFAC class myosin-kinesin ATPase superfamily. Kinesin family.</text>
</comment>
<feature type="transmembrane region" description="Helical" evidence="16">
    <location>
        <begin position="944"/>
        <end position="963"/>
    </location>
</feature>
<keyword evidence="3" id="KW-0963">Cytoplasm</keyword>
<feature type="transmembrane region" description="Helical" evidence="16">
    <location>
        <begin position="1200"/>
        <end position="1221"/>
    </location>
</feature>
<dbReference type="GO" id="GO:0005876">
    <property type="term" value="C:spindle microtubule"/>
    <property type="evidence" value="ECO:0007669"/>
    <property type="project" value="TreeGrafter"/>
</dbReference>
<dbReference type="STRING" id="84645.A0A498LKH1"/>
<feature type="transmembrane region" description="Helical" evidence="16">
    <location>
        <begin position="1175"/>
        <end position="1194"/>
    </location>
</feature>
<evidence type="ECO:0000256" key="8">
    <source>
        <dbReference type="ARBA" id="ARBA00022840"/>
    </source>
</evidence>
<dbReference type="CDD" id="cd17377">
    <property type="entry name" value="MFS_SLC22A15"/>
    <property type="match status" value="1"/>
</dbReference>
<dbReference type="InterPro" id="IPR019821">
    <property type="entry name" value="Kinesin_motor_CS"/>
</dbReference>
<dbReference type="GO" id="GO:0051231">
    <property type="term" value="P:spindle elongation"/>
    <property type="evidence" value="ECO:0007669"/>
    <property type="project" value="TreeGrafter"/>
</dbReference>
<sequence length="1326" mass="147923">MASTQLQAAKKDEKGRNIQVVVRCRYGQTGTGKTFTMEGERSPNEEFTWEEDPLAGIIPRTLHQIFEKLSNNGTEFSVKRGVTIKGLEEITVHNKNEVYQILERGAAKRKTASTLMNAYSSRSHSVFSVTIHMKEITLDGEELVKIGKLNLVDLAGSENIGRSGAVDKRAREAGNINQSLLTLGRVIKALVERGPHVPYRESKLTRILQDSLGGRTKTSIIATVSPASINLEETLSTLDYANRAKNIMNKPEEYTEEIERLKRDLAATRDKHGVYLSVDNYENMNSKLVSQEEQITEYTERIAAVEEELKKIMDLFTDSKQKLDQCTEDLQDKNQRLEEAHKDLTDTRHRLIQEEYITSQLQSNESQLYSTADQLLSTAESSTQDVSGLHAKLQRKREVELHNGEVQQSFAQRMENCYNSMQSSLQEQSHKHAAMIDYYRSSVGELLNTNGTVFKETLGAVCESYSSIKGAVGEGVEQCKKRVLLQEKLSQEAQNSMMEILDEHKQHLEEVLVAQAVPGIRSVMAMNDNLKQTLHRYHTLAEQMQGLKAEMMSFFDSYVESLASMRECAVQGFSSLRAEHDKLKQQISQAGNSHQTRVAELVQCLQNQMNLLAVDTQADFEGLAQAASAQIVPLETLQSSIQSKCTVSEEHTVSARARLGSSVDGVITEMNGVTEEGERVLEECAGYCRHLQTSLDSLTESGLKWCHEAKGTTENKTQEQLKLIRETDTAVQDLLKSVEEKGKKAVQDCEARLSNMQQEVEGILGRVELQTGKDDTTLQEHREILSSINTQALDTVHNFISSELRQDLPTGTTPQRKEYMYPRVLNKPRCREELEEEFRAQQEQLQCALSQCDTVMEAEEEKPLDQDSLEDEVSVSSDGNITEQSCSDENLMCYESGRVPFFKWYLIKHEAYKVNLAGSLFFAGVLIGNVLFGPLSDKIGRKPVFLTGLFFEVLFGYGTALAPSYEVFAVSRLLVGMMNGGMALVCFVLTQEYVGRSYWAMTGTLTNMTFAVGIALFAALGYYVRPWRNLATAANCPGLLLFLLCVSLPESPRWLYSRGHTEKAEDILQYFAVRNGKGRISVKLRQTVSSSAPDAASPGVFQLVTHPILRWRTVVLMYVWYACSLVYYGLTLSASEDKGNRYLSVAMYGLVELPAYPLCMYFINKQWAGRRKSMANFLAFAGVSCLLTMFVPVSGSLLSATSLALVGKLMVSAAFNIVYVYTSELYPTVIRNAGLGVCSMSCRVGGILAPFVPSMKSLHTSMPFMVFCLSGISAGCLGLLLPETLNKPAAETLDELSSPTYQRILEPQVHLLEEKHLIDHSGADSD</sequence>
<evidence type="ECO:0000256" key="12">
    <source>
        <dbReference type="ARBA" id="ARBA00023212"/>
    </source>
</evidence>
<dbReference type="Pfam" id="PF00083">
    <property type="entry name" value="Sugar_tr"/>
    <property type="match status" value="1"/>
</dbReference>
<keyword evidence="4" id="KW-0597">Phosphoprotein</keyword>
<evidence type="ECO:0000256" key="7">
    <source>
        <dbReference type="ARBA" id="ARBA00022741"/>
    </source>
</evidence>
<dbReference type="Proteomes" id="UP000290572">
    <property type="component" value="Unassembled WGS sequence"/>
</dbReference>
<keyword evidence="14" id="KW-0175">Coiled coil</keyword>
<feature type="domain" description="Major facilitator superfamily (MFS) profile" evidence="18">
    <location>
        <begin position="874"/>
        <end position="1286"/>
    </location>
</feature>
<protein>
    <submittedName>
        <fullName evidence="19">Kinesin KIF11</fullName>
    </submittedName>
</protein>
<evidence type="ECO:0000256" key="10">
    <source>
        <dbReference type="ARBA" id="ARBA00023136"/>
    </source>
</evidence>
<dbReference type="GO" id="GO:0090307">
    <property type="term" value="P:mitotic spindle assembly"/>
    <property type="evidence" value="ECO:0007669"/>
    <property type="project" value="TreeGrafter"/>
</dbReference>
<dbReference type="InterPro" id="IPR047149">
    <property type="entry name" value="KIF11-like"/>
</dbReference>
<dbReference type="InterPro" id="IPR027417">
    <property type="entry name" value="P-loop_NTPase"/>
</dbReference>
<evidence type="ECO:0000256" key="2">
    <source>
        <dbReference type="ARBA" id="ARBA00004245"/>
    </source>
</evidence>
<proteinExistence type="inferred from homology"/>
<evidence type="ECO:0000256" key="13">
    <source>
        <dbReference type="PROSITE-ProRule" id="PRU00283"/>
    </source>
</evidence>
<organism evidence="19 20">
    <name type="scientific">Labeo rohita</name>
    <name type="common">Indian major carp</name>
    <name type="synonym">Cyprinus rohita</name>
    <dbReference type="NCBI Taxonomy" id="84645"/>
    <lineage>
        <taxon>Eukaryota</taxon>
        <taxon>Metazoa</taxon>
        <taxon>Chordata</taxon>
        <taxon>Craniata</taxon>
        <taxon>Vertebrata</taxon>
        <taxon>Euteleostomi</taxon>
        <taxon>Actinopterygii</taxon>
        <taxon>Neopterygii</taxon>
        <taxon>Teleostei</taxon>
        <taxon>Ostariophysi</taxon>
        <taxon>Cypriniformes</taxon>
        <taxon>Cyprinidae</taxon>
        <taxon>Labeoninae</taxon>
        <taxon>Labeonini</taxon>
        <taxon>Labeo</taxon>
    </lineage>
</organism>